<dbReference type="AlphaFoldDB" id="A0A7W6H918"/>
<accession>A0A7W6H918</accession>
<reference evidence="3 4" key="1">
    <citation type="submission" date="2020-08" db="EMBL/GenBank/DDBJ databases">
        <title>Genomic Encyclopedia of Type Strains, Phase IV (KMG-IV): sequencing the most valuable type-strain genomes for metagenomic binning, comparative biology and taxonomic classification.</title>
        <authorList>
            <person name="Goeker M."/>
        </authorList>
    </citation>
    <scope>NUCLEOTIDE SEQUENCE [LARGE SCALE GENOMIC DNA]</scope>
    <source>
        <strain evidence="3 4">DSM 102238</strain>
    </source>
</reference>
<evidence type="ECO:0000256" key="1">
    <source>
        <dbReference type="ARBA" id="ARBA00022801"/>
    </source>
</evidence>
<dbReference type="InterPro" id="IPR050272">
    <property type="entry name" value="Isochorismatase-like_hydrls"/>
</dbReference>
<dbReference type="Gene3D" id="3.40.50.850">
    <property type="entry name" value="Isochorismatase-like"/>
    <property type="match status" value="1"/>
</dbReference>
<evidence type="ECO:0000259" key="2">
    <source>
        <dbReference type="Pfam" id="PF00857"/>
    </source>
</evidence>
<organism evidence="3 4">
    <name type="scientific">Aureimonas pseudogalii</name>
    <dbReference type="NCBI Taxonomy" id="1744844"/>
    <lineage>
        <taxon>Bacteria</taxon>
        <taxon>Pseudomonadati</taxon>
        <taxon>Pseudomonadota</taxon>
        <taxon>Alphaproteobacteria</taxon>
        <taxon>Hyphomicrobiales</taxon>
        <taxon>Aurantimonadaceae</taxon>
        <taxon>Aureimonas</taxon>
    </lineage>
</organism>
<keyword evidence="4" id="KW-1185">Reference proteome</keyword>
<feature type="domain" description="Isochorismatase-like" evidence="2">
    <location>
        <begin position="1"/>
        <end position="169"/>
    </location>
</feature>
<dbReference type="Pfam" id="PF00857">
    <property type="entry name" value="Isochorismatase"/>
    <property type="match status" value="1"/>
</dbReference>
<comment type="caution">
    <text evidence="3">The sequence shown here is derived from an EMBL/GenBank/DDBJ whole genome shotgun (WGS) entry which is preliminary data.</text>
</comment>
<keyword evidence="1" id="KW-0378">Hydrolase</keyword>
<dbReference type="CDD" id="cd01014">
    <property type="entry name" value="nicotinamidase_related"/>
    <property type="match status" value="1"/>
</dbReference>
<sequence length="183" mass="19548">MIDVQNGFADSAWGQRNNPDAERNVALLIAAWRRDGRPVRHVHHASRSPAGHFCMGTTGHQPMPEAMPFSGEPVHVKDVNSAFIGTTLEQDLRADGVDTLIVVGLTTNHCVSTTVRMAGNLGFTTFVVEDATATFDRRGLDGAMRTAAEVHAAALSDLSDEFAIVASTETVLAFLGSGPINLH</sequence>
<dbReference type="EMBL" id="JACIEK010000033">
    <property type="protein sequence ID" value="MBB4000831.1"/>
    <property type="molecule type" value="Genomic_DNA"/>
</dbReference>
<name>A0A7W6H918_9HYPH</name>
<dbReference type="SUPFAM" id="SSF52499">
    <property type="entry name" value="Isochorismatase-like hydrolases"/>
    <property type="match status" value="1"/>
</dbReference>
<dbReference type="Proteomes" id="UP000542776">
    <property type="component" value="Unassembled WGS sequence"/>
</dbReference>
<dbReference type="PANTHER" id="PTHR43540">
    <property type="entry name" value="PEROXYUREIDOACRYLATE/UREIDOACRYLATE AMIDOHYDROLASE-RELATED"/>
    <property type="match status" value="1"/>
</dbReference>
<dbReference type="InterPro" id="IPR000868">
    <property type="entry name" value="Isochorismatase-like_dom"/>
</dbReference>
<gene>
    <name evidence="3" type="ORF">GGR04_004712</name>
</gene>
<dbReference type="PANTHER" id="PTHR43540:SF1">
    <property type="entry name" value="ISOCHORISMATASE HYDROLASE"/>
    <property type="match status" value="1"/>
</dbReference>
<dbReference type="GO" id="GO:0016787">
    <property type="term" value="F:hydrolase activity"/>
    <property type="evidence" value="ECO:0007669"/>
    <property type="project" value="UniProtKB-KW"/>
</dbReference>
<protein>
    <submittedName>
        <fullName evidence="3">Nicotinamidase-related amidase</fullName>
    </submittedName>
</protein>
<evidence type="ECO:0000313" key="3">
    <source>
        <dbReference type="EMBL" id="MBB4000831.1"/>
    </source>
</evidence>
<evidence type="ECO:0000313" key="4">
    <source>
        <dbReference type="Proteomes" id="UP000542776"/>
    </source>
</evidence>
<dbReference type="InterPro" id="IPR036380">
    <property type="entry name" value="Isochorismatase-like_sf"/>
</dbReference>
<proteinExistence type="predicted"/>